<dbReference type="STRING" id="246191.SAMN05660337_2881"/>
<dbReference type="Gene3D" id="3.40.50.620">
    <property type="entry name" value="HUPs"/>
    <property type="match status" value="1"/>
</dbReference>
<feature type="binding site" evidence="17">
    <location>
        <position position="259"/>
    </location>
    <ligand>
        <name>pyridoxal 5'-phosphate</name>
        <dbReference type="ChEBI" id="CHEBI:597326"/>
    </ligand>
</feature>
<dbReference type="EMBL" id="FNGA01000004">
    <property type="protein sequence ID" value="SDL39114.1"/>
    <property type="molecule type" value="Genomic_DNA"/>
</dbReference>
<dbReference type="InterPro" id="IPR036052">
    <property type="entry name" value="TrpB-like_PALP_sf"/>
</dbReference>
<evidence type="ECO:0000259" key="21">
    <source>
        <dbReference type="Pfam" id="PF23493"/>
    </source>
</evidence>
<dbReference type="SUPFAM" id="SSF47323">
    <property type="entry name" value="Anticodon-binding domain of a subclass of class I aminoacyl-tRNA synthetases"/>
    <property type="match status" value="1"/>
</dbReference>
<evidence type="ECO:0000259" key="19">
    <source>
        <dbReference type="Pfam" id="PF00291"/>
    </source>
</evidence>
<evidence type="ECO:0000313" key="22">
    <source>
        <dbReference type="EMBL" id="SDL39114.1"/>
    </source>
</evidence>
<reference evidence="23" key="1">
    <citation type="submission" date="2016-10" db="EMBL/GenBank/DDBJ databases">
        <authorList>
            <person name="Varghese N."/>
            <person name="Submissions S."/>
        </authorList>
    </citation>
    <scope>NUCLEOTIDE SEQUENCE [LARGE SCALE GENOMIC DNA]</scope>
    <source>
        <strain evidence="23">DSM 16995</strain>
    </source>
</reference>
<evidence type="ECO:0000256" key="3">
    <source>
        <dbReference type="ARBA" id="ARBA00004962"/>
    </source>
</evidence>
<dbReference type="Gene3D" id="1.20.120.1910">
    <property type="entry name" value="Cysteine-tRNA ligase, C-terminal anti-codon recognition domain"/>
    <property type="match status" value="1"/>
</dbReference>
<dbReference type="EC" id="2.5.1.47" evidence="5"/>
<organism evidence="22 23">
    <name type="scientific">Maridesulfovibrio ferrireducens</name>
    <dbReference type="NCBI Taxonomy" id="246191"/>
    <lineage>
        <taxon>Bacteria</taxon>
        <taxon>Pseudomonadati</taxon>
        <taxon>Thermodesulfobacteriota</taxon>
        <taxon>Desulfovibrionia</taxon>
        <taxon>Desulfovibrionales</taxon>
        <taxon>Desulfovibrionaceae</taxon>
        <taxon>Maridesulfovibrio</taxon>
    </lineage>
</organism>
<evidence type="ECO:0000256" key="11">
    <source>
        <dbReference type="ARBA" id="ARBA00022833"/>
    </source>
</evidence>
<evidence type="ECO:0000256" key="13">
    <source>
        <dbReference type="ARBA" id="ARBA00022898"/>
    </source>
</evidence>
<proteinExistence type="inferred from homology"/>
<keyword evidence="12" id="KW-0067">ATP-binding</keyword>
<comment type="cofactor">
    <cofactor evidence="1 17">
        <name>pyridoxal 5'-phosphate</name>
        <dbReference type="ChEBI" id="CHEBI:597326"/>
    </cofactor>
</comment>
<dbReference type="SUPFAM" id="SSF53686">
    <property type="entry name" value="Tryptophan synthase beta subunit-like PLP-dependent enzymes"/>
    <property type="match status" value="1"/>
</dbReference>
<dbReference type="GO" id="GO:0006418">
    <property type="term" value="P:tRNA aminoacylation for protein translation"/>
    <property type="evidence" value="ECO:0007669"/>
    <property type="project" value="InterPro"/>
</dbReference>
<dbReference type="InterPro" id="IPR014729">
    <property type="entry name" value="Rossmann-like_a/b/a_fold"/>
</dbReference>
<dbReference type="CDD" id="cd01561">
    <property type="entry name" value="CBS_like"/>
    <property type="match status" value="1"/>
</dbReference>
<comment type="pathway">
    <text evidence="3">Amino-acid biosynthesis; L-cysteine biosynthesis; L-cysteine from L-serine: step 2/2.</text>
</comment>
<dbReference type="Proteomes" id="UP000199053">
    <property type="component" value="Unassembled WGS sequence"/>
</dbReference>
<keyword evidence="8" id="KW-0808">Transferase</keyword>
<sequence length="764" mass="83813">MFANDILELVGGTPLVEMRHLNPNKNVKILAKLESMNPGGSIKDRVATAMIKRAEESGELTPGKIIIEATSGNTGIGLAMACAVRGYKLMLIMPETASEERKMIMRAYGADILLTPGHLATDGAIEQAYRFYREEPEKYLLMDQYNNTASILAHYEGTGQEIWDQTDGKVTHIVACLGTSGTIMGITKRLKELNADIQIIAVEPKPGHKIQGLKNMQESYPPGIYDKQKLDSIIHVEDSDAFDACRRLAKEEGVFVGMSSGAAMSGAAAVAAELEGGLVVTIFPDGGERYLSTPLFRPQVFKGPKIFDQSTGEDKILSGVDAETGMFTMGPSFDNPYDPEAFRRIVMLDVLSRHVEREGSKVSVLVGLADLEDQTLAVSRDRGLSREVFAKEVTTAMEAAAKLLGVRESVRFGRASSCVDRTVAICRTMLAHGLAYEKLRSVYFDVSRDKGYGHMTNMDIDMVSLGKTVDLDDYVKENPRDFTLLKRATLQDLKLGDVLETEWGNVRPSWFLQQAVIALEGLPGVSLLLAGEIHRFPHLENLRAIWAGAGVSPQVWMVAQPVLPGGSVLPCVDELIEQAGQPIAVRMWMLSSSYKKPLVCSEQAISMWVKNQQKLQDLAAGLSMLANNSGNISEDIDQEVFTLKSGLSQALDDNLKLHRFWPILFGFSKAINSLLGSAKLCGAEAQFCLNQLLEVDEILGILDHDAMPVPFLKLPENVKIILEDRELARGKKDFATADALRDKLLEAGFNVEDSSDGARVFKVR</sequence>
<evidence type="ECO:0000256" key="7">
    <source>
        <dbReference type="ARBA" id="ARBA00022605"/>
    </source>
</evidence>
<dbReference type="InterPro" id="IPR001216">
    <property type="entry name" value="P-phosphate_BS"/>
</dbReference>
<dbReference type="AlphaFoldDB" id="A0A1G9JPQ4"/>
<protein>
    <recommendedName>
        <fullName evidence="5">cysteine synthase</fullName>
        <ecNumber evidence="5">2.5.1.47</ecNumber>
    </recommendedName>
</protein>
<evidence type="ECO:0000256" key="2">
    <source>
        <dbReference type="ARBA" id="ARBA00001947"/>
    </source>
</evidence>
<dbReference type="PROSITE" id="PS00901">
    <property type="entry name" value="CYS_SYNTHASE"/>
    <property type="match status" value="1"/>
</dbReference>
<keyword evidence="9" id="KW-0479">Metal-binding</keyword>
<dbReference type="PANTHER" id="PTHR10314">
    <property type="entry name" value="CYSTATHIONINE BETA-SYNTHASE"/>
    <property type="match status" value="1"/>
</dbReference>
<dbReference type="GO" id="GO:0046872">
    <property type="term" value="F:metal ion binding"/>
    <property type="evidence" value="ECO:0007669"/>
    <property type="project" value="UniProtKB-KW"/>
</dbReference>
<feature type="domain" description="tRNA synthetases class I catalytic" evidence="20">
    <location>
        <begin position="326"/>
        <end position="547"/>
    </location>
</feature>
<dbReference type="InterPro" id="IPR009080">
    <property type="entry name" value="tRNAsynth_Ia_anticodon-bd"/>
</dbReference>
<dbReference type="InterPro" id="IPR032678">
    <property type="entry name" value="tRNA-synt_1_cat_dom"/>
</dbReference>
<dbReference type="Gene3D" id="3.40.50.1100">
    <property type="match status" value="2"/>
</dbReference>
<comment type="catalytic activity">
    <reaction evidence="16">
        <text>O-acetyl-L-serine + hydrogen sulfide = L-cysteine + acetate</text>
        <dbReference type="Rhea" id="RHEA:14829"/>
        <dbReference type="ChEBI" id="CHEBI:29919"/>
        <dbReference type="ChEBI" id="CHEBI:30089"/>
        <dbReference type="ChEBI" id="CHEBI:35235"/>
        <dbReference type="ChEBI" id="CHEBI:58340"/>
        <dbReference type="EC" id="2.5.1.47"/>
    </reaction>
</comment>
<evidence type="ECO:0000259" key="20">
    <source>
        <dbReference type="Pfam" id="PF01406"/>
    </source>
</evidence>
<feature type="binding site" evidence="17">
    <location>
        <position position="73"/>
    </location>
    <ligand>
        <name>pyridoxal 5'-phosphate</name>
        <dbReference type="ChEBI" id="CHEBI:597326"/>
    </ligand>
</feature>
<dbReference type="Pfam" id="PF23493">
    <property type="entry name" value="CysS_C"/>
    <property type="match status" value="1"/>
</dbReference>
<dbReference type="GO" id="GO:0004812">
    <property type="term" value="F:aminoacyl-tRNA ligase activity"/>
    <property type="evidence" value="ECO:0007669"/>
    <property type="project" value="UniProtKB-KW"/>
</dbReference>
<keyword evidence="10" id="KW-0547">Nucleotide-binding</keyword>
<dbReference type="Pfam" id="PF00291">
    <property type="entry name" value="PALP"/>
    <property type="match status" value="1"/>
</dbReference>
<dbReference type="InterPro" id="IPR001926">
    <property type="entry name" value="TrpB-like_PALP"/>
</dbReference>
<accession>A0A1G9JPQ4</accession>
<dbReference type="InterPro" id="IPR005856">
    <property type="entry name" value="Cys_synth"/>
</dbReference>
<evidence type="ECO:0000256" key="10">
    <source>
        <dbReference type="ARBA" id="ARBA00022741"/>
    </source>
</evidence>
<evidence type="ECO:0000256" key="15">
    <source>
        <dbReference type="ARBA" id="ARBA00023192"/>
    </source>
</evidence>
<feature type="modified residue" description="N6-(pyridoxal phosphate)lysine" evidence="18">
    <location>
        <position position="43"/>
    </location>
</feature>
<evidence type="ECO:0000256" key="8">
    <source>
        <dbReference type="ARBA" id="ARBA00022679"/>
    </source>
</evidence>
<dbReference type="Pfam" id="PF01406">
    <property type="entry name" value="tRNA-synt_1e"/>
    <property type="match status" value="1"/>
</dbReference>
<dbReference type="InterPro" id="IPR050214">
    <property type="entry name" value="Cys_Synth/Cystath_Beta-Synth"/>
</dbReference>
<dbReference type="NCBIfam" id="TIGR01136">
    <property type="entry name" value="cysKM"/>
    <property type="match status" value="1"/>
</dbReference>
<name>A0A1G9JPQ4_9BACT</name>
<feature type="domain" description="Cysteinyl-tRNA ligase anticodon binding" evidence="21">
    <location>
        <begin position="714"/>
        <end position="757"/>
    </location>
</feature>
<evidence type="ECO:0000256" key="9">
    <source>
        <dbReference type="ARBA" id="ARBA00022723"/>
    </source>
</evidence>
<evidence type="ECO:0000256" key="5">
    <source>
        <dbReference type="ARBA" id="ARBA00012681"/>
    </source>
</evidence>
<dbReference type="InterPro" id="IPR056411">
    <property type="entry name" value="CysS_C"/>
</dbReference>
<evidence type="ECO:0000313" key="23">
    <source>
        <dbReference type="Proteomes" id="UP000199053"/>
    </source>
</evidence>
<comment type="cofactor">
    <cofactor evidence="2">
        <name>Zn(2+)</name>
        <dbReference type="ChEBI" id="CHEBI:29105"/>
    </cofactor>
</comment>
<feature type="domain" description="Tryptophan synthase beta chain-like PALP" evidence="19">
    <location>
        <begin position="7"/>
        <end position="285"/>
    </location>
</feature>
<keyword evidence="7" id="KW-0028">Amino-acid biosynthesis</keyword>
<dbReference type="GO" id="GO:0005524">
    <property type="term" value="F:ATP binding"/>
    <property type="evidence" value="ECO:0007669"/>
    <property type="project" value="UniProtKB-KW"/>
</dbReference>
<keyword evidence="11" id="KW-0862">Zinc</keyword>
<evidence type="ECO:0000256" key="6">
    <source>
        <dbReference type="ARBA" id="ARBA00022598"/>
    </source>
</evidence>
<evidence type="ECO:0000256" key="16">
    <source>
        <dbReference type="ARBA" id="ARBA00047931"/>
    </source>
</evidence>
<evidence type="ECO:0000256" key="12">
    <source>
        <dbReference type="ARBA" id="ARBA00022840"/>
    </source>
</evidence>
<dbReference type="RefSeq" id="WP_092162321.1">
    <property type="nucleotide sequence ID" value="NZ_FNGA01000004.1"/>
</dbReference>
<dbReference type="OrthoDB" id="9815130at2"/>
<dbReference type="SUPFAM" id="SSF52374">
    <property type="entry name" value="Nucleotidylyl transferase"/>
    <property type="match status" value="1"/>
</dbReference>
<feature type="binding site" evidence="17">
    <location>
        <begin position="178"/>
        <end position="182"/>
    </location>
    <ligand>
        <name>pyridoxal 5'-phosphate</name>
        <dbReference type="ChEBI" id="CHEBI:597326"/>
    </ligand>
</feature>
<comment type="similarity">
    <text evidence="4">Belongs to the cysteine synthase/cystathionine beta-synthase family.</text>
</comment>
<dbReference type="GO" id="GO:0004124">
    <property type="term" value="F:cysteine synthase activity"/>
    <property type="evidence" value="ECO:0007669"/>
    <property type="project" value="UniProtKB-EC"/>
</dbReference>
<evidence type="ECO:0000256" key="4">
    <source>
        <dbReference type="ARBA" id="ARBA00007103"/>
    </source>
</evidence>
<evidence type="ECO:0000256" key="14">
    <source>
        <dbReference type="ARBA" id="ARBA00023146"/>
    </source>
</evidence>
<keyword evidence="13 17" id="KW-0663">Pyridoxal phosphate</keyword>
<keyword evidence="23" id="KW-1185">Reference proteome</keyword>
<evidence type="ECO:0000256" key="1">
    <source>
        <dbReference type="ARBA" id="ARBA00001933"/>
    </source>
</evidence>
<keyword evidence="15" id="KW-0198">Cysteine biosynthesis</keyword>
<keyword evidence="14 22" id="KW-0030">Aminoacyl-tRNA synthetase</keyword>
<evidence type="ECO:0000256" key="18">
    <source>
        <dbReference type="PIRSR" id="PIRSR605856-51"/>
    </source>
</evidence>
<dbReference type="FunFam" id="3.40.50.1100:FF:000003">
    <property type="entry name" value="Cystathionine beta-synthase"/>
    <property type="match status" value="1"/>
</dbReference>
<keyword evidence="6" id="KW-0436">Ligase</keyword>
<gene>
    <name evidence="22" type="ORF">SAMN05660337_2881</name>
</gene>
<dbReference type="UniPathway" id="UPA00136">
    <property type="reaction ID" value="UER00200"/>
</dbReference>
<evidence type="ECO:0000256" key="17">
    <source>
        <dbReference type="PIRSR" id="PIRSR605856-50"/>
    </source>
</evidence>
<dbReference type="GO" id="GO:0006535">
    <property type="term" value="P:cysteine biosynthetic process from serine"/>
    <property type="evidence" value="ECO:0007669"/>
    <property type="project" value="InterPro"/>
</dbReference>